<dbReference type="Pfam" id="PF02630">
    <property type="entry name" value="SCO1-SenC"/>
    <property type="match status" value="1"/>
</dbReference>
<evidence type="ECO:0000256" key="1">
    <source>
        <dbReference type="ARBA" id="ARBA00010996"/>
    </source>
</evidence>
<accession>A0ABR6RDZ4</accession>
<keyword evidence="2" id="KW-0186">Copper</keyword>
<keyword evidence="6" id="KW-1185">Reference proteome</keyword>
<dbReference type="PROSITE" id="PS51352">
    <property type="entry name" value="THIOREDOXIN_2"/>
    <property type="match status" value="1"/>
</dbReference>
<dbReference type="PANTHER" id="PTHR12151">
    <property type="entry name" value="ELECTRON TRANSPORT PROTIN SCO1/SENC FAMILY MEMBER"/>
    <property type="match status" value="1"/>
</dbReference>
<dbReference type="InterPro" id="IPR036249">
    <property type="entry name" value="Thioredoxin-like_sf"/>
</dbReference>
<dbReference type="PANTHER" id="PTHR12151:SF25">
    <property type="entry name" value="LINALOOL DEHYDRATASE_ISOMERASE DOMAIN-CONTAINING PROTEIN"/>
    <property type="match status" value="1"/>
</dbReference>
<name>A0ABR6RDZ4_9BURK</name>
<dbReference type="PROSITE" id="PS51257">
    <property type="entry name" value="PROKAR_LIPOPROTEIN"/>
    <property type="match status" value="1"/>
</dbReference>
<evidence type="ECO:0000256" key="2">
    <source>
        <dbReference type="ARBA" id="ARBA00023008"/>
    </source>
</evidence>
<keyword evidence="3" id="KW-0732">Signal</keyword>
<dbReference type="SUPFAM" id="SSF52833">
    <property type="entry name" value="Thioredoxin-like"/>
    <property type="match status" value="1"/>
</dbReference>
<gene>
    <name evidence="5" type="ORF">HNP33_001435</name>
</gene>
<dbReference type="CDD" id="cd02968">
    <property type="entry name" value="SCO"/>
    <property type="match status" value="1"/>
</dbReference>
<dbReference type="EMBL" id="JACHKZ010000006">
    <property type="protein sequence ID" value="MBB6577380.1"/>
    <property type="molecule type" value="Genomic_DNA"/>
</dbReference>
<dbReference type="RefSeq" id="WP_184706535.1">
    <property type="nucleotide sequence ID" value="NZ_JACHKZ010000006.1"/>
</dbReference>
<evidence type="ECO:0000313" key="6">
    <source>
        <dbReference type="Proteomes" id="UP000562492"/>
    </source>
</evidence>
<evidence type="ECO:0000256" key="3">
    <source>
        <dbReference type="SAM" id="SignalP"/>
    </source>
</evidence>
<feature type="signal peptide" evidence="3">
    <location>
        <begin position="1"/>
        <end position="22"/>
    </location>
</feature>
<sequence length="205" mass="22504">MKKRDALRWMAAGALVAGTAGALTACKQSQPKASFNAIDLTGSKEYAQDFAMPDQNGQRRTMADFQGKVTLLFFGYTQCPDVCPTTLSDLAAVKQKLGAKGDKLQVVFVSVDPARDTPEMLKSYIANFDPSFLALRGSDEELAKMAKDFKIYYKKVDGQTPASYTMDHTAGDYIFDPQGRLRLYSRYGTPVDTLAKDIELLIDGA</sequence>
<feature type="domain" description="Thioredoxin" evidence="4">
    <location>
        <begin position="41"/>
        <end position="203"/>
    </location>
</feature>
<reference evidence="5 6" key="1">
    <citation type="submission" date="2020-08" db="EMBL/GenBank/DDBJ databases">
        <title>Functional genomics of gut bacteria from endangered species of beetles.</title>
        <authorList>
            <person name="Carlos-Shanley C."/>
        </authorList>
    </citation>
    <scope>NUCLEOTIDE SEQUENCE [LARGE SCALE GENOMIC DNA]</scope>
    <source>
        <strain evidence="5 6">S00124</strain>
    </source>
</reference>
<dbReference type="Proteomes" id="UP000562492">
    <property type="component" value="Unassembled WGS sequence"/>
</dbReference>
<dbReference type="InterPro" id="IPR003782">
    <property type="entry name" value="SCO1/SenC"/>
</dbReference>
<feature type="chain" id="PRO_5045246171" evidence="3">
    <location>
        <begin position="23"/>
        <end position="205"/>
    </location>
</feature>
<evidence type="ECO:0000259" key="4">
    <source>
        <dbReference type="PROSITE" id="PS51352"/>
    </source>
</evidence>
<dbReference type="Gene3D" id="3.40.30.10">
    <property type="entry name" value="Glutaredoxin"/>
    <property type="match status" value="1"/>
</dbReference>
<dbReference type="InterPro" id="IPR013766">
    <property type="entry name" value="Thioredoxin_domain"/>
</dbReference>
<proteinExistence type="inferred from homology"/>
<evidence type="ECO:0000313" key="5">
    <source>
        <dbReference type="EMBL" id="MBB6577380.1"/>
    </source>
</evidence>
<protein>
    <submittedName>
        <fullName evidence="5">Protein SCO1/2</fullName>
    </submittedName>
</protein>
<comment type="similarity">
    <text evidence="1">Belongs to the SCO1/2 family.</text>
</comment>
<organism evidence="5 6">
    <name type="scientific">Comamonas odontotermitis</name>
    <dbReference type="NCBI Taxonomy" id="379895"/>
    <lineage>
        <taxon>Bacteria</taxon>
        <taxon>Pseudomonadati</taxon>
        <taxon>Pseudomonadota</taxon>
        <taxon>Betaproteobacteria</taxon>
        <taxon>Burkholderiales</taxon>
        <taxon>Comamonadaceae</taxon>
        <taxon>Comamonas</taxon>
    </lineage>
</organism>
<comment type="caution">
    <text evidence="5">The sequence shown here is derived from an EMBL/GenBank/DDBJ whole genome shotgun (WGS) entry which is preliminary data.</text>
</comment>